<feature type="chain" id="PRO_5046987966" evidence="1">
    <location>
        <begin position="20"/>
        <end position="214"/>
    </location>
</feature>
<gene>
    <name evidence="3" type="ORF">ACFFI0_11920</name>
</gene>
<dbReference type="Pfam" id="PF13568">
    <property type="entry name" value="OMP_b-brl_2"/>
    <property type="match status" value="1"/>
</dbReference>
<dbReference type="RefSeq" id="WP_130857462.1">
    <property type="nucleotide sequence ID" value="NZ_JBHLWO010000002.1"/>
</dbReference>
<organism evidence="3 4">
    <name type="scientific">Olivibacter oleidegradans</name>
    <dbReference type="NCBI Taxonomy" id="760123"/>
    <lineage>
        <taxon>Bacteria</taxon>
        <taxon>Pseudomonadati</taxon>
        <taxon>Bacteroidota</taxon>
        <taxon>Sphingobacteriia</taxon>
        <taxon>Sphingobacteriales</taxon>
        <taxon>Sphingobacteriaceae</taxon>
        <taxon>Olivibacter</taxon>
    </lineage>
</organism>
<evidence type="ECO:0000256" key="1">
    <source>
        <dbReference type="SAM" id="SignalP"/>
    </source>
</evidence>
<evidence type="ECO:0000313" key="3">
    <source>
        <dbReference type="EMBL" id="MFC0319021.1"/>
    </source>
</evidence>
<dbReference type="EMBL" id="JBHLWO010000002">
    <property type="protein sequence ID" value="MFC0319021.1"/>
    <property type="molecule type" value="Genomic_DNA"/>
</dbReference>
<evidence type="ECO:0000259" key="2">
    <source>
        <dbReference type="Pfam" id="PF13568"/>
    </source>
</evidence>
<proteinExistence type="predicted"/>
<name>A0ABV6HJF6_9SPHI</name>
<evidence type="ECO:0000313" key="4">
    <source>
        <dbReference type="Proteomes" id="UP001589774"/>
    </source>
</evidence>
<feature type="domain" description="Outer membrane protein beta-barrel" evidence="2">
    <location>
        <begin position="18"/>
        <end position="190"/>
    </location>
</feature>
<dbReference type="InterPro" id="IPR025665">
    <property type="entry name" value="Beta-barrel_OMP_2"/>
</dbReference>
<keyword evidence="1" id="KW-0732">Signal</keyword>
<reference evidence="3 4" key="1">
    <citation type="submission" date="2024-09" db="EMBL/GenBank/DDBJ databases">
        <authorList>
            <person name="Sun Q."/>
            <person name="Mori K."/>
        </authorList>
    </citation>
    <scope>NUCLEOTIDE SEQUENCE [LARGE SCALE GENOMIC DNA]</scope>
    <source>
        <strain evidence="3 4">CCM 7765</strain>
    </source>
</reference>
<keyword evidence="4" id="KW-1185">Reference proteome</keyword>
<protein>
    <submittedName>
        <fullName evidence="3">Porin family protein</fullName>
    </submittedName>
</protein>
<feature type="signal peptide" evidence="1">
    <location>
        <begin position="1"/>
        <end position="19"/>
    </location>
</feature>
<sequence length="214" mass="23058">MKKLLLSITALLFATGAFAQQEMGFGLKAGVNFPKYNFSNNGESVSSTGSTTNFHITAFLDAPIATDWFYVQPGISLQGKGGKLEENQFGSYKQNTMWIEVPVNFVAKFPTADAGSFFLGAGPYIAFGISGKNKWESNNGGSSETDIPDFEFGGDGALKSTDFGLNFIGGFEFTNGLMIHGGYGLGLTNLNARFEGTDMKQTNRVWTVGLGFRI</sequence>
<dbReference type="Proteomes" id="UP001589774">
    <property type="component" value="Unassembled WGS sequence"/>
</dbReference>
<comment type="caution">
    <text evidence="3">The sequence shown here is derived from an EMBL/GenBank/DDBJ whole genome shotgun (WGS) entry which is preliminary data.</text>
</comment>
<accession>A0ABV6HJF6</accession>